<protein>
    <submittedName>
        <fullName evidence="4">Similar to ABC-type nitrate/sulfonate/bicarbonate transport systems periplasmic components</fullName>
    </submittedName>
</protein>
<dbReference type="HOGENOM" id="CLU_794270_0_0_11"/>
<comment type="subcellular location">
    <subcellularLocation>
        <location evidence="1">Periplasm</location>
    </subcellularLocation>
</comment>
<accession>Q47QC7</accession>
<sequence>MCGRPTKIPSLDIGYNYLNHDLVPVWRISLTDGSVRKGVPYPREPVLPAPHRQDRIPQLVRTAIMGSARRSGAFRALALAAALTFTLSACGPSESDGPAQNEDGLTTVRVGLAEPTFNTALINLVIDEDIDANHGLDMQPTRSGAGSTNQIAALRAGEYDFAGVGTATAADAVAEGAGLVIVAGTGGLINNIVLNADVAKGLDVAPDDPVEERIKALRGLTIATSPPGSSSNLTLRHLVQQHGLDPDKDLNIVPVTDTSSIVAGIRQGKFDGSFFGVGVADANIADGSGTLWISLPRGDIEEFNELIGVCIVSTREFVDNNPEIVEAFHAALAEAQEFVASDPEAAGKALHENSFANLDADVFATAWEQAQTGYPEGVLFTRENWETYLELFGDASDKDLESIVYEDFVAEPARGES</sequence>
<dbReference type="PANTHER" id="PTHR30024">
    <property type="entry name" value="ALIPHATIC SULFONATES-BINDING PROTEIN-RELATED"/>
    <property type="match status" value="1"/>
</dbReference>
<dbReference type="STRING" id="269800.Tfu_1304"/>
<evidence type="ECO:0000313" key="4">
    <source>
        <dbReference type="EMBL" id="AAZ55342.1"/>
    </source>
</evidence>
<gene>
    <name evidence="4" type="ordered locus">Tfu_1304</name>
</gene>
<proteinExistence type="inferred from homology"/>
<comment type="similarity">
    <text evidence="2">Belongs to the bacterial solute-binding protein SsuA/TauA family.</text>
</comment>
<dbReference type="Gene3D" id="3.40.190.10">
    <property type="entry name" value="Periplasmic binding protein-like II"/>
    <property type="match status" value="2"/>
</dbReference>
<dbReference type="eggNOG" id="COG0715">
    <property type="taxonomic scope" value="Bacteria"/>
</dbReference>
<dbReference type="GO" id="GO:0042597">
    <property type="term" value="C:periplasmic space"/>
    <property type="evidence" value="ECO:0007669"/>
    <property type="project" value="UniProtKB-SubCell"/>
</dbReference>
<dbReference type="PANTHER" id="PTHR30024:SF47">
    <property type="entry name" value="TAURINE-BINDING PERIPLASMIC PROTEIN"/>
    <property type="match status" value="1"/>
</dbReference>
<dbReference type="SUPFAM" id="SSF53850">
    <property type="entry name" value="Periplasmic binding protein-like II"/>
    <property type="match status" value="1"/>
</dbReference>
<reference evidence="4" key="1">
    <citation type="submission" date="2005-07" db="EMBL/GenBank/DDBJ databases">
        <title>Complete sequence of Thermobifida fusca YX.</title>
        <authorList>
            <consortium name="US DOE Joint Genome Institute"/>
            <person name="Copeland A."/>
            <person name="Lucas S."/>
            <person name="Lapidus A."/>
            <person name="Barry K."/>
            <person name="Detter J.C."/>
            <person name="Glavina T."/>
            <person name="Hammon N."/>
            <person name="Israni S."/>
            <person name="Pitluck S."/>
            <person name="Di Bartolo G."/>
            <person name="Chain P."/>
            <person name="Schmutz J."/>
            <person name="Larimer F."/>
            <person name="Land M."/>
            <person name="Lykidis A."/>
            <person name="Richardson P."/>
        </authorList>
    </citation>
    <scope>NUCLEOTIDE SEQUENCE</scope>
    <source>
        <strain evidence="4">YX</strain>
    </source>
</reference>
<name>Q47QC7_THEFY</name>
<keyword evidence="3" id="KW-0732">Signal</keyword>
<dbReference type="Pfam" id="PF13379">
    <property type="entry name" value="NMT1_2"/>
    <property type="match status" value="1"/>
</dbReference>
<dbReference type="EMBL" id="CP000088">
    <property type="protein sequence ID" value="AAZ55342.1"/>
    <property type="molecule type" value="Genomic_DNA"/>
</dbReference>
<evidence type="ECO:0000256" key="2">
    <source>
        <dbReference type="ARBA" id="ARBA00010742"/>
    </source>
</evidence>
<organism evidence="4">
    <name type="scientific">Thermobifida fusca (strain YX)</name>
    <dbReference type="NCBI Taxonomy" id="269800"/>
    <lineage>
        <taxon>Bacteria</taxon>
        <taxon>Bacillati</taxon>
        <taxon>Actinomycetota</taxon>
        <taxon>Actinomycetes</taxon>
        <taxon>Streptosporangiales</taxon>
        <taxon>Nocardiopsidaceae</taxon>
        <taxon>Thermobifida</taxon>
    </lineage>
</organism>
<dbReference type="AlphaFoldDB" id="Q47QC7"/>
<dbReference type="KEGG" id="tfu:Tfu_1304"/>
<evidence type="ECO:0000256" key="3">
    <source>
        <dbReference type="ARBA" id="ARBA00022729"/>
    </source>
</evidence>
<evidence type="ECO:0000256" key="1">
    <source>
        <dbReference type="ARBA" id="ARBA00004418"/>
    </source>
</evidence>